<proteinExistence type="predicted"/>
<dbReference type="Pfam" id="PF13439">
    <property type="entry name" value="Glyco_transf_4"/>
    <property type="match status" value="1"/>
</dbReference>
<evidence type="ECO:0000313" key="3">
    <source>
        <dbReference type="EMBL" id="OQO70412.1"/>
    </source>
</evidence>
<reference evidence="3 4" key="1">
    <citation type="journal article" date="2017" name="BMC Microbiol.">
        <title>Comparative genomics of Enterococcus spp. isolated from bovine feces.</title>
        <authorList>
            <person name="Beukers A.G."/>
            <person name="Zaheer R."/>
            <person name="Goji N."/>
            <person name="Amoako K.K."/>
            <person name="Chaves A.V."/>
            <person name="Ward M.P."/>
            <person name="McAllister T.A."/>
        </authorList>
    </citation>
    <scope>NUCLEOTIDE SEQUENCE [LARGE SCALE GENOMIC DNA]</scope>
    <source>
        <strain evidence="3 4">F1129D 143</strain>
    </source>
</reference>
<dbReference type="SUPFAM" id="SSF53756">
    <property type="entry name" value="UDP-Glycosyltransferase/glycogen phosphorylase"/>
    <property type="match status" value="1"/>
</dbReference>
<feature type="domain" description="Glycosyl transferase family 1" evidence="1">
    <location>
        <begin position="191"/>
        <end position="339"/>
    </location>
</feature>
<dbReference type="InterPro" id="IPR028098">
    <property type="entry name" value="Glyco_trans_4-like_N"/>
</dbReference>
<evidence type="ECO:0008006" key="5">
    <source>
        <dbReference type="Google" id="ProtNLM"/>
    </source>
</evidence>
<dbReference type="InterPro" id="IPR001296">
    <property type="entry name" value="Glyco_trans_1"/>
</dbReference>
<dbReference type="EMBL" id="MJEA01000005">
    <property type="protein sequence ID" value="OQO70412.1"/>
    <property type="molecule type" value="Genomic_DNA"/>
</dbReference>
<dbReference type="Pfam" id="PF00534">
    <property type="entry name" value="Glycos_transf_1"/>
    <property type="match status" value="1"/>
</dbReference>
<protein>
    <recommendedName>
        <fullName evidence="5">Glycosyl transferase</fullName>
    </recommendedName>
</protein>
<dbReference type="OrthoDB" id="9806653at2"/>
<dbReference type="InterPro" id="IPR050194">
    <property type="entry name" value="Glycosyltransferase_grp1"/>
</dbReference>
<organism evidence="3 4">
    <name type="scientific">Enterococcus villorum</name>
    <dbReference type="NCBI Taxonomy" id="112904"/>
    <lineage>
        <taxon>Bacteria</taxon>
        <taxon>Bacillati</taxon>
        <taxon>Bacillota</taxon>
        <taxon>Bacilli</taxon>
        <taxon>Lactobacillales</taxon>
        <taxon>Enterococcaceae</taxon>
        <taxon>Enterococcus</taxon>
    </lineage>
</organism>
<dbReference type="PANTHER" id="PTHR45947">
    <property type="entry name" value="SULFOQUINOVOSYL TRANSFERASE SQD2"/>
    <property type="match status" value="1"/>
</dbReference>
<feature type="domain" description="Glycosyltransferase subfamily 4-like N-terminal" evidence="2">
    <location>
        <begin position="14"/>
        <end position="183"/>
    </location>
</feature>
<dbReference type="AlphaFoldDB" id="A0A1V8YCW5"/>
<dbReference type="GO" id="GO:0016757">
    <property type="term" value="F:glycosyltransferase activity"/>
    <property type="evidence" value="ECO:0007669"/>
    <property type="project" value="InterPro"/>
</dbReference>
<evidence type="ECO:0000313" key="4">
    <source>
        <dbReference type="Proteomes" id="UP000192477"/>
    </source>
</evidence>
<sequence>MKKKVLLISESMEGGLRKHVVQLIEYLDQKEFEIYFIHGTKKKDRCFVDNYEHLQELARIIPCPAFTRDIHLKNDVATYQFLSQQIKKIQPDIVHCHSSKAGALGRIAAKRNQVNQIFYTPHAYSFLSPEFKQPKKNSFIWIERLLSRYATSKTFNVSEEERAAGINLNLDRPTKFAVIHNGLPEITLPSKKEVKESLGLTESAILIGNNARLSFQKDPFLFMEIAKAVIQQNKNYYFVWAGDGPLFEEIKTFLIKNNLTKNVHLLGERTDSERIVAGYDKYLMTSRYEGLPYSLIEAIRAGVPIIGRKVAGVEDIITNTNGGCLLDTKDPQRFAQEILNNEKTCDRKKIIKLYQEKYSLKQMIQEITKYYHGAD</sequence>
<comment type="caution">
    <text evidence="3">The sequence shown here is derived from an EMBL/GenBank/DDBJ whole genome shotgun (WGS) entry which is preliminary data.</text>
</comment>
<dbReference type="Proteomes" id="UP000192477">
    <property type="component" value="Unassembled WGS sequence"/>
</dbReference>
<dbReference type="PANTHER" id="PTHR45947:SF3">
    <property type="entry name" value="SULFOQUINOVOSYL TRANSFERASE SQD2"/>
    <property type="match status" value="1"/>
</dbReference>
<dbReference type="STRING" id="112904.BH747_06860"/>
<dbReference type="RefSeq" id="WP_081183570.1">
    <property type="nucleotide sequence ID" value="NZ_MJEA01000005.1"/>
</dbReference>
<evidence type="ECO:0000259" key="1">
    <source>
        <dbReference type="Pfam" id="PF00534"/>
    </source>
</evidence>
<evidence type="ECO:0000259" key="2">
    <source>
        <dbReference type="Pfam" id="PF13439"/>
    </source>
</evidence>
<accession>A0A1V8YCW5</accession>
<name>A0A1V8YCW5_9ENTE</name>
<gene>
    <name evidence="3" type="ORF">BH747_06860</name>
</gene>
<dbReference type="Gene3D" id="3.40.50.2000">
    <property type="entry name" value="Glycogen Phosphorylase B"/>
    <property type="match status" value="2"/>
</dbReference>